<gene>
    <name evidence="1" type="ORF">AP75_00225</name>
</gene>
<evidence type="ECO:0000313" key="2">
    <source>
        <dbReference type="Proteomes" id="UP000197587"/>
    </source>
</evidence>
<name>A0A246BCK6_9FLAO</name>
<proteinExistence type="predicted"/>
<accession>A0A246BCK6</accession>
<keyword evidence="2" id="KW-1185">Reference proteome</keyword>
<organism evidence="1 2">
    <name type="scientific">Kaistella haifensis DSM 19056</name>
    <dbReference type="NCBI Taxonomy" id="1450526"/>
    <lineage>
        <taxon>Bacteria</taxon>
        <taxon>Pseudomonadati</taxon>
        <taxon>Bacteroidota</taxon>
        <taxon>Flavobacteriia</taxon>
        <taxon>Flavobacteriales</taxon>
        <taxon>Weeksellaceae</taxon>
        <taxon>Chryseobacterium group</taxon>
        <taxon>Kaistella</taxon>
    </lineage>
</organism>
<dbReference type="Proteomes" id="UP000197587">
    <property type="component" value="Unassembled WGS sequence"/>
</dbReference>
<protein>
    <recommendedName>
        <fullName evidence="3">Lipopolysaccharide biosynthesis protein</fullName>
    </recommendedName>
</protein>
<comment type="caution">
    <text evidence="1">The sequence shown here is derived from an EMBL/GenBank/DDBJ whole genome shotgun (WGS) entry which is preliminary data.</text>
</comment>
<evidence type="ECO:0008006" key="3">
    <source>
        <dbReference type="Google" id="ProtNLM"/>
    </source>
</evidence>
<sequence>MLEKSVKGKSFILIIPNDFKIYEIFEFNIQKFGFDLTSIVPADFKYENNLLRVKNFFLKNFFGNRTYKKKLIRKFRSSHMCQEIGHLREKSIDYILIIRPDIFDQETIEKLMNIGKKVVGYQWDGLKRYPEVFNCIPLFEKFLIFDENDYKNYHIQFPNIELCDNFFFDFDDEAENCSKNNTIYYVGSYIENRIDDLIYTMDELAKFDVNFDINLKYFRSKKPINKPYIKFFKDNFTFKDNIKRLKSASVILDFKVLEHNGLSLRFFESLRYEKKIITNNKTVMEYNFYNPQNIFIIHHDDIARLGEFLSSPYMQIPVEIVDQYSFSSWLSRYVL</sequence>
<evidence type="ECO:0000313" key="1">
    <source>
        <dbReference type="EMBL" id="OWK99410.1"/>
    </source>
</evidence>
<dbReference type="EMBL" id="JASZ02000001">
    <property type="protein sequence ID" value="OWK99410.1"/>
    <property type="molecule type" value="Genomic_DNA"/>
</dbReference>
<reference evidence="1 2" key="1">
    <citation type="submission" date="2017-05" db="EMBL/GenBank/DDBJ databases">
        <title>Genome of Chryseobacterium haifense.</title>
        <authorList>
            <person name="Newman J.D."/>
        </authorList>
    </citation>
    <scope>NUCLEOTIDE SEQUENCE [LARGE SCALE GENOMIC DNA]</scope>
    <source>
        <strain evidence="1 2">DSM 19056</strain>
    </source>
</reference>
<dbReference type="AlphaFoldDB" id="A0A246BCK6"/>